<accession>A0ABD1LS81</accession>
<organism evidence="2 3">
    <name type="scientific">Flemingia macrophylla</name>
    <dbReference type="NCBI Taxonomy" id="520843"/>
    <lineage>
        <taxon>Eukaryota</taxon>
        <taxon>Viridiplantae</taxon>
        <taxon>Streptophyta</taxon>
        <taxon>Embryophyta</taxon>
        <taxon>Tracheophyta</taxon>
        <taxon>Spermatophyta</taxon>
        <taxon>Magnoliopsida</taxon>
        <taxon>eudicotyledons</taxon>
        <taxon>Gunneridae</taxon>
        <taxon>Pentapetalae</taxon>
        <taxon>rosids</taxon>
        <taxon>fabids</taxon>
        <taxon>Fabales</taxon>
        <taxon>Fabaceae</taxon>
        <taxon>Papilionoideae</taxon>
        <taxon>50 kb inversion clade</taxon>
        <taxon>NPAAA clade</taxon>
        <taxon>indigoferoid/millettioid clade</taxon>
        <taxon>Phaseoleae</taxon>
        <taxon>Flemingia</taxon>
    </lineage>
</organism>
<dbReference type="Proteomes" id="UP001603857">
    <property type="component" value="Unassembled WGS sequence"/>
</dbReference>
<evidence type="ECO:0000256" key="1">
    <source>
        <dbReference type="SAM" id="Coils"/>
    </source>
</evidence>
<protein>
    <submittedName>
        <fullName evidence="2">Uncharacterized protein</fullName>
    </submittedName>
</protein>
<gene>
    <name evidence="2" type="ORF">Fmac_025443</name>
</gene>
<evidence type="ECO:0000313" key="2">
    <source>
        <dbReference type="EMBL" id="KAL2326385.1"/>
    </source>
</evidence>
<comment type="caution">
    <text evidence="2">The sequence shown here is derived from an EMBL/GenBank/DDBJ whole genome shotgun (WGS) entry which is preliminary data.</text>
</comment>
<dbReference type="EMBL" id="JBGMDY010000008">
    <property type="protein sequence ID" value="KAL2326385.1"/>
    <property type="molecule type" value="Genomic_DNA"/>
</dbReference>
<proteinExistence type="predicted"/>
<name>A0ABD1LS81_9FABA</name>
<dbReference type="AlphaFoldDB" id="A0ABD1LS81"/>
<keyword evidence="3" id="KW-1185">Reference proteome</keyword>
<feature type="coiled-coil region" evidence="1">
    <location>
        <begin position="18"/>
        <end position="108"/>
    </location>
</feature>
<reference evidence="2 3" key="1">
    <citation type="submission" date="2024-08" db="EMBL/GenBank/DDBJ databases">
        <title>Insights into the chromosomal genome structure of Flemingia macrophylla.</title>
        <authorList>
            <person name="Ding Y."/>
            <person name="Zhao Y."/>
            <person name="Bi W."/>
            <person name="Wu M."/>
            <person name="Zhao G."/>
            <person name="Gong Y."/>
            <person name="Li W."/>
            <person name="Zhang P."/>
        </authorList>
    </citation>
    <scope>NUCLEOTIDE SEQUENCE [LARGE SCALE GENOMIC DNA]</scope>
    <source>
        <strain evidence="2">DYQJB</strain>
        <tissue evidence="2">Leaf</tissue>
    </source>
</reference>
<sequence length="130" mass="14624">MGRGGGGRGVVVVVSRLVEELQESKSRLKTEMLEHKLLRSPSPSCPTILESEISAKESEIERNKRRVEKAEAENERLMKKLQKLKLQAEESKRKMKMLEDEVAELKRSGSRSFIKAGGGFFGEVTKLPLI</sequence>
<keyword evidence="1" id="KW-0175">Coiled coil</keyword>
<evidence type="ECO:0000313" key="3">
    <source>
        <dbReference type="Proteomes" id="UP001603857"/>
    </source>
</evidence>